<dbReference type="Proteomes" id="UP000318081">
    <property type="component" value="Chromosome"/>
</dbReference>
<gene>
    <name evidence="1" type="ORF">TBK1r_68930</name>
</gene>
<proteinExistence type="predicted"/>
<evidence type="ECO:0000313" key="2">
    <source>
        <dbReference type="Proteomes" id="UP000318081"/>
    </source>
</evidence>
<keyword evidence="2" id="KW-1185">Reference proteome</keyword>
<dbReference type="EMBL" id="CP036432">
    <property type="protein sequence ID" value="QDV87861.1"/>
    <property type="molecule type" value="Genomic_DNA"/>
</dbReference>
<organism evidence="1 2">
    <name type="scientific">Stieleria magnilauensis</name>
    <dbReference type="NCBI Taxonomy" id="2527963"/>
    <lineage>
        <taxon>Bacteria</taxon>
        <taxon>Pseudomonadati</taxon>
        <taxon>Planctomycetota</taxon>
        <taxon>Planctomycetia</taxon>
        <taxon>Pirellulales</taxon>
        <taxon>Pirellulaceae</taxon>
        <taxon>Stieleria</taxon>
    </lineage>
</organism>
<name>A0ABX5Y2Z9_9BACT</name>
<reference evidence="1 2" key="1">
    <citation type="submission" date="2019-02" db="EMBL/GenBank/DDBJ databases">
        <title>Deep-cultivation of Planctomycetes and their phenomic and genomic characterization uncovers novel biology.</title>
        <authorList>
            <person name="Wiegand S."/>
            <person name="Jogler M."/>
            <person name="Boedeker C."/>
            <person name="Pinto D."/>
            <person name="Vollmers J."/>
            <person name="Rivas-Marin E."/>
            <person name="Kohn T."/>
            <person name="Peeters S.H."/>
            <person name="Heuer A."/>
            <person name="Rast P."/>
            <person name="Oberbeckmann S."/>
            <person name="Bunk B."/>
            <person name="Jeske O."/>
            <person name="Meyerdierks A."/>
            <person name="Storesund J.E."/>
            <person name="Kallscheuer N."/>
            <person name="Luecker S."/>
            <person name="Lage O.M."/>
            <person name="Pohl T."/>
            <person name="Merkel B.J."/>
            <person name="Hornburger P."/>
            <person name="Mueller R.-W."/>
            <person name="Bruemmer F."/>
            <person name="Labrenz M."/>
            <person name="Spormann A.M."/>
            <person name="Op den Camp H."/>
            <person name="Overmann J."/>
            <person name="Amann R."/>
            <person name="Jetten M.S.M."/>
            <person name="Mascher T."/>
            <person name="Medema M.H."/>
            <person name="Devos D.P."/>
            <person name="Kaster A.-K."/>
            <person name="Ovreas L."/>
            <person name="Rohde M."/>
            <person name="Galperin M.Y."/>
            <person name="Jogler C."/>
        </authorList>
    </citation>
    <scope>NUCLEOTIDE SEQUENCE [LARGE SCALE GENOMIC DNA]</scope>
    <source>
        <strain evidence="1 2">TBK1r</strain>
    </source>
</reference>
<evidence type="ECO:0000313" key="1">
    <source>
        <dbReference type="EMBL" id="QDV87861.1"/>
    </source>
</evidence>
<accession>A0ABX5Y2Z9</accession>
<sequence>MNAKPKLIADIRYYENPGRTEYGSVRHDSLGTLFPIPFRSFGAIGDRFACKLREHEFSLPGFDHLYVIFTPALPPGHVQPSTLNLDARIRYVDVGLSQDHWNSLDDNSKHDHVVDLTCAALTAIDVYADTLTNVANDLKRYRSQLEVIVKTKETASYRVDVSFQIRPLQEQSIAFVSYFDKRTGQNGRLTLAKLLSANDVYPLCGSIAVRDDTITIKPRSSSRAATITEKYNVPLAVPVDAVLAAPGTEQCGEPEPPMTRDLKS</sequence>
<protein>
    <submittedName>
        <fullName evidence="1">Uncharacterized protein</fullName>
    </submittedName>
</protein>